<feature type="region of interest" description="Disordered" evidence="1">
    <location>
        <begin position="171"/>
        <end position="221"/>
    </location>
</feature>
<feature type="compositionally biased region" description="Pro residues" evidence="1">
    <location>
        <begin position="182"/>
        <end position="192"/>
    </location>
</feature>
<feature type="domain" description="Siphovirus-type tail component C-terminal" evidence="2">
    <location>
        <begin position="244"/>
        <end position="332"/>
    </location>
</feature>
<dbReference type="InterPro" id="IPR054738">
    <property type="entry name" value="Siphovirus-type_tail_C"/>
</dbReference>
<organism evidence="3 4">
    <name type="scientific">Streptomyces xanthochromogenes</name>
    <dbReference type="NCBI Taxonomy" id="67384"/>
    <lineage>
        <taxon>Bacteria</taxon>
        <taxon>Bacillati</taxon>
        <taxon>Actinomycetota</taxon>
        <taxon>Actinomycetes</taxon>
        <taxon>Kitasatosporales</taxon>
        <taxon>Streptomycetaceae</taxon>
        <taxon>Streptomyces</taxon>
    </lineage>
</organism>
<dbReference type="EMBL" id="BMUU01000004">
    <property type="protein sequence ID" value="GGY31618.1"/>
    <property type="molecule type" value="Genomic_DNA"/>
</dbReference>
<comment type="caution">
    <text evidence="3">The sequence shown here is derived from an EMBL/GenBank/DDBJ whole genome shotgun (WGS) entry which is preliminary data.</text>
</comment>
<protein>
    <recommendedName>
        <fullName evidence="2">Siphovirus-type tail component C-terminal domain-containing protein</fullName>
    </recommendedName>
</protein>
<dbReference type="GeneID" id="96290647"/>
<proteinExistence type="predicted"/>
<keyword evidence="4" id="KW-1185">Reference proteome</keyword>
<feature type="compositionally biased region" description="Low complexity" evidence="1">
    <location>
        <begin position="209"/>
        <end position="220"/>
    </location>
</feature>
<evidence type="ECO:0000256" key="1">
    <source>
        <dbReference type="SAM" id="MobiDB-lite"/>
    </source>
</evidence>
<dbReference type="RefSeq" id="WP_190027150.1">
    <property type="nucleotide sequence ID" value="NZ_BMUU01000004.1"/>
</dbReference>
<dbReference type="Pfam" id="PF22768">
    <property type="entry name" value="SPP1_Dit"/>
    <property type="match status" value="1"/>
</dbReference>
<evidence type="ECO:0000313" key="4">
    <source>
        <dbReference type="Proteomes" id="UP000600946"/>
    </source>
</evidence>
<reference evidence="4" key="1">
    <citation type="journal article" date="2019" name="Int. J. Syst. Evol. Microbiol.">
        <title>The Global Catalogue of Microorganisms (GCM) 10K type strain sequencing project: providing services to taxonomists for standard genome sequencing and annotation.</title>
        <authorList>
            <consortium name="The Broad Institute Genomics Platform"/>
            <consortium name="The Broad Institute Genome Sequencing Center for Infectious Disease"/>
            <person name="Wu L."/>
            <person name="Ma J."/>
        </authorList>
    </citation>
    <scope>NUCLEOTIDE SEQUENCE [LARGE SCALE GENOMIC DNA]</scope>
    <source>
        <strain evidence="4">JCM 4594</strain>
    </source>
</reference>
<dbReference type="Gene3D" id="2.60.120.860">
    <property type="match status" value="1"/>
</dbReference>
<name>A0ABQ3A1K6_9ACTN</name>
<evidence type="ECO:0000313" key="3">
    <source>
        <dbReference type="EMBL" id="GGY31618.1"/>
    </source>
</evidence>
<dbReference type="Proteomes" id="UP000600946">
    <property type="component" value="Unassembled WGS sequence"/>
</dbReference>
<evidence type="ECO:0000259" key="2">
    <source>
        <dbReference type="Pfam" id="PF22768"/>
    </source>
</evidence>
<accession>A0ABQ3A1K6</accession>
<gene>
    <name evidence="3" type="ORF">GCM10010326_26750</name>
</gene>
<sequence>MPPTQLTTTTEPPGSLITRDGQIQWAGLLFGPGTDYEIADSGLTGWADLPGLDSGDVLRPDQHGAWPGAQWSQARTVTASVWLLPDQREQAAAVAQRFRAATSVHSGEQWLTVRLHGETLAVRARISQRSIPHDRMYVTQGAAKAALQWVCADPRRFSLDVLSARTGLPLPETGLTWERPPAQVPDPNQPPPKPDEETRPGTGTAPVLAPAAAPGTPDPASGLAWPLGWGTARSTGLVTAYNSGDAPANPVIEFRGPVRKPSLTRLSDGLRLEYDIALAASDVLTVDTGAGTVLLNGTASRIHTASAWSTPEQLFQLEPGQSTFAFRCEAGSAAPAPQGPQPSAAVTWRNAHW</sequence>